<feature type="compositionally biased region" description="Polar residues" evidence="3">
    <location>
        <begin position="58"/>
        <end position="84"/>
    </location>
</feature>
<dbReference type="PANTHER" id="PTHR23176:SF128">
    <property type="entry name" value="RHO GTPASE-ACTIVATING PROTEIN RGD1"/>
    <property type="match status" value="1"/>
</dbReference>
<evidence type="ECO:0000259" key="5">
    <source>
        <dbReference type="PROSITE" id="PS51741"/>
    </source>
</evidence>
<sequence>MSEEERGRVVSSASANSQLTVQGPQSKAPTSTTNQRAQIKAVCKEKEMSEEERGRVVSSASANSQLTVQGPQSKAPTSAVTQGTEMGGPANVRSGSVKSVDEDNNNNNNGGIGGGGNGRSTSGSSVSQIVPASSAELLEEPKIVKALNSDQAIEALLTRLKRSINTCDEFCKYVRKKAMLEQDREEHLKKITRSTSEVLKNNVQSLKNDSFVMNLDKIIKIEERIAVNTAAYSKELFTMHDELSSMASTFTRQRKSVKENFKRKEKEVIDSISSADKAKSKYDQLCLELERVKTTDPSKKTFTLKGSKTTSEQEEILHRKIEAADSDYRQRVSTSTGLRNVFLNTFRPSIAQQLKDLIIEIDIAMCVQMQKYATRFEDVVLQTALSITPMKGSNNQSMKTIASSIDNERDLYQYLLKYVNPAQTNKQLIPVEYRQHPSMVVGGGGPKIVKTFNSTGVNNVLPKQRVDSPFTKTTAAAAISSAAITPSIKPSDSKSLDQSSILTGPRPQSVINNDNVPLPPGTQAGFKTFGTPIGELIDFEGEMVPSVVRQCIYVVDKHGLELEGIYRTSGNIATVNSLKELIDKDPANIKLILPNPNSITDSDIYAVASLLKNYFSSLPEGLLTNAAAPQFLEYVKIAEPDIRLKRIHQVVYDLPDSSYWTLRSLILHLAKVSAKQDINLMSQRNLGIIWGPTLFPKGELNASDMTFQGRVVEELIIHANDIFEAD</sequence>
<evidence type="ECO:0000256" key="1">
    <source>
        <dbReference type="ARBA" id="ARBA00022468"/>
    </source>
</evidence>
<feature type="region of interest" description="Disordered" evidence="3">
    <location>
        <begin position="1"/>
        <end position="128"/>
    </location>
</feature>
<dbReference type="GO" id="GO:0005096">
    <property type="term" value="F:GTPase activator activity"/>
    <property type="evidence" value="ECO:0007669"/>
    <property type="project" value="UniProtKB-KW"/>
</dbReference>
<dbReference type="EMBL" id="CDQK01000007">
    <property type="protein sequence ID" value="CEP25039.1"/>
    <property type="molecule type" value="Genomic_DNA"/>
</dbReference>
<gene>
    <name evidence="6" type="primary">RGD1</name>
    <name evidence="6" type="ORF">BN1211_6026</name>
</gene>
<dbReference type="SMART" id="SM00324">
    <property type="entry name" value="RhoGAP"/>
    <property type="match status" value="1"/>
</dbReference>
<keyword evidence="2" id="KW-0175">Coiled coil</keyword>
<dbReference type="InterPro" id="IPR001060">
    <property type="entry name" value="FCH_dom"/>
</dbReference>
<feature type="compositionally biased region" description="Basic and acidic residues" evidence="3">
    <location>
        <begin position="42"/>
        <end position="55"/>
    </location>
</feature>
<dbReference type="SUPFAM" id="SSF48350">
    <property type="entry name" value="GTPase activation domain, GAP"/>
    <property type="match status" value="1"/>
</dbReference>
<evidence type="ECO:0000313" key="6">
    <source>
        <dbReference type="EMBL" id="CEP25039.1"/>
    </source>
</evidence>
<dbReference type="Gene3D" id="1.10.555.10">
    <property type="entry name" value="Rho GTPase activation protein"/>
    <property type="match status" value="1"/>
</dbReference>
<dbReference type="GO" id="GO:0005933">
    <property type="term" value="C:cellular bud"/>
    <property type="evidence" value="ECO:0007669"/>
    <property type="project" value="UniProtKB-ARBA"/>
</dbReference>
<dbReference type="InterPro" id="IPR031160">
    <property type="entry name" value="F_BAR_dom"/>
</dbReference>
<dbReference type="SUPFAM" id="SSF103657">
    <property type="entry name" value="BAR/IMD domain-like"/>
    <property type="match status" value="1"/>
</dbReference>
<dbReference type="AlphaFoldDB" id="A0A0H5CKL9"/>
<dbReference type="InterPro" id="IPR027267">
    <property type="entry name" value="AH/BAR_dom_sf"/>
</dbReference>
<dbReference type="Proteomes" id="UP000038830">
    <property type="component" value="Unassembled WGS sequence"/>
</dbReference>
<organism evidence="6 7">
    <name type="scientific">Cyberlindnera jadinii (strain ATCC 18201 / CBS 1600 / BCRC 20928 / JCM 3617 / NBRC 0987 / NRRL Y-1542)</name>
    <name type="common">Torula yeast</name>
    <name type="synonym">Candida utilis</name>
    <dbReference type="NCBI Taxonomy" id="983966"/>
    <lineage>
        <taxon>Eukaryota</taxon>
        <taxon>Fungi</taxon>
        <taxon>Dikarya</taxon>
        <taxon>Ascomycota</taxon>
        <taxon>Saccharomycotina</taxon>
        <taxon>Saccharomycetes</taxon>
        <taxon>Phaffomycetales</taxon>
        <taxon>Phaffomycetaceae</taxon>
        <taxon>Cyberlindnera</taxon>
    </lineage>
</organism>
<feature type="compositionally biased region" description="Polar residues" evidence="3">
    <location>
        <begin position="119"/>
        <end position="128"/>
    </location>
</feature>
<dbReference type="PROSITE" id="PS50238">
    <property type="entry name" value="RHOGAP"/>
    <property type="match status" value="1"/>
</dbReference>
<dbReference type="GO" id="GO:0007165">
    <property type="term" value="P:signal transduction"/>
    <property type="evidence" value="ECO:0007669"/>
    <property type="project" value="InterPro"/>
</dbReference>
<dbReference type="Pfam" id="PF00611">
    <property type="entry name" value="FCH"/>
    <property type="match status" value="1"/>
</dbReference>
<evidence type="ECO:0000259" key="4">
    <source>
        <dbReference type="PROSITE" id="PS50238"/>
    </source>
</evidence>
<name>A0A0H5CKL9_CYBJN</name>
<dbReference type="Gene3D" id="1.20.1270.60">
    <property type="entry name" value="Arfaptin homology (AH) domain/BAR domain"/>
    <property type="match status" value="1"/>
</dbReference>
<keyword evidence="1" id="KW-0343">GTPase activation</keyword>
<dbReference type="PANTHER" id="PTHR23176">
    <property type="entry name" value="RHO/RAC/CDC GTPASE-ACTIVATING PROTEIN"/>
    <property type="match status" value="1"/>
</dbReference>
<feature type="region of interest" description="Disordered" evidence="3">
    <location>
        <begin position="487"/>
        <end position="515"/>
    </location>
</feature>
<dbReference type="Pfam" id="PF00620">
    <property type="entry name" value="RhoGAP"/>
    <property type="match status" value="1"/>
</dbReference>
<dbReference type="GO" id="GO:0007010">
    <property type="term" value="P:cytoskeleton organization"/>
    <property type="evidence" value="ECO:0007669"/>
    <property type="project" value="UniProtKB-ARBA"/>
</dbReference>
<dbReference type="GO" id="GO:0005938">
    <property type="term" value="C:cell cortex"/>
    <property type="evidence" value="ECO:0007669"/>
    <property type="project" value="UniProtKB-ARBA"/>
</dbReference>
<evidence type="ECO:0000313" key="7">
    <source>
        <dbReference type="Proteomes" id="UP000038830"/>
    </source>
</evidence>
<feature type="domain" description="F-BAR" evidence="5">
    <location>
        <begin position="141"/>
        <end position="410"/>
    </location>
</feature>
<dbReference type="InterPro" id="IPR008936">
    <property type="entry name" value="Rho_GTPase_activation_prot"/>
</dbReference>
<dbReference type="InterPro" id="IPR050729">
    <property type="entry name" value="Rho-GAP"/>
</dbReference>
<proteinExistence type="predicted"/>
<accession>A0A0H5CKL9</accession>
<evidence type="ECO:0000256" key="3">
    <source>
        <dbReference type="SAM" id="MobiDB-lite"/>
    </source>
</evidence>
<protein>
    <submittedName>
        <fullName evidence="6">RGD1 protein</fullName>
    </submittedName>
</protein>
<feature type="compositionally biased region" description="Polar residues" evidence="3">
    <location>
        <begin position="11"/>
        <end position="37"/>
    </location>
</feature>
<feature type="domain" description="Rho-GAP" evidence="4">
    <location>
        <begin position="531"/>
        <end position="723"/>
    </location>
</feature>
<reference evidence="7" key="1">
    <citation type="journal article" date="2015" name="J. Biotechnol.">
        <title>The structure of the Cyberlindnera jadinii genome and its relation to Candida utilis analyzed by the occurrence of single nucleotide polymorphisms.</title>
        <authorList>
            <person name="Rupp O."/>
            <person name="Brinkrolf K."/>
            <person name="Buerth C."/>
            <person name="Kunigo M."/>
            <person name="Schneider J."/>
            <person name="Jaenicke S."/>
            <person name="Goesmann A."/>
            <person name="Puehler A."/>
            <person name="Jaeger K.-E."/>
            <person name="Ernst J.F."/>
        </authorList>
    </citation>
    <scope>NUCLEOTIDE SEQUENCE [LARGE SCALE GENOMIC DNA]</scope>
    <source>
        <strain evidence="7">ATCC 18201 / CBS 1600 / BCRC 20928 / JCM 3617 / NBRC 0987 / NRRL Y-1542</strain>
    </source>
</reference>
<evidence type="ECO:0000256" key="2">
    <source>
        <dbReference type="PROSITE-ProRule" id="PRU01077"/>
    </source>
</evidence>
<dbReference type="InterPro" id="IPR000198">
    <property type="entry name" value="RhoGAP_dom"/>
</dbReference>
<dbReference type="PROSITE" id="PS51741">
    <property type="entry name" value="F_BAR"/>
    <property type="match status" value="1"/>
</dbReference>